<gene>
    <name evidence="1" type="ORF">OE88DRAFT_1732724</name>
</gene>
<proteinExistence type="predicted"/>
<evidence type="ECO:0000313" key="2">
    <source>
        <dbReference type="Proteomes" id="UP000305948"/>
    </source>
</evidence>
<protein>
    <submittedName>
        <fullName evidence="1">Uncharacterized protein</fullName>
    </submittedName>
</protein>
<accession>A0A5C3NDB8</accession>
<sequence length="191" mass="21129">MAASPYVPDFGRIVEGHKVLVRPGLDIPDLPGPTTISILVCPHSDIQGITQVFTPKDHHWMLLWGPVKLEGRYYRVIQATREWDPRANPTIASTARRLDFLTNPGPKTLSLTTKTEEHGKFVPVGVLSPEARMVLERIAKNHPVHVPDGAWNCQDFVAEILGKAVDQGLFDRTAVDDALKVAEKGLSEKRG</sequence>
<name>A0A5C3NDB8_9AGAM</name>
<keyword evidence="2" id="KW-1185">Reference proteome</keyword>
<dbReference type="AlphaFoldDB" id="A0A5C3NDB8"/>
<reference evidence="1 2" key="1">
    <citation type="journal article" date="2019" name="Nat. Ecol. Evol.">
        <title>Megaphylogeny resolves global patterns of mushroom evolution.</title>
        <authorList>
            <person name="Varga T."/>
            <person name="Krizsan K."/>
            <person name="Foldi C."/>
            <person name="Dima B."/>
            <person name="Sanchez-Garcia M."/>
            <person name="Sanchez-Ramirez S."/>
            <person name="Szollosi G.J."/>
            <person name="Szarkandi J.G."/>
            <person name="Papp V."/>
            <person name="Albert L."/>
            <person name="Andreopoulos W."/>
            <person name="Angelini C."/>
            <person name="Antonin V."/>
            <person name="Barry K.W."/>
            <person name="Bougher N.L."/>
            <person name="Buchanan P."/>
            <person name="Buyck B."/>
            <person name="Bense V."/>
            <person name="Catcheside P."/>
            <person name="Chovatia M."/>
            <person name="Cooper J."/>
            <person name="Damon W."/>
            <person name="Desjardin D."/>
            <person name="Finy P."/>
            <person name="Geml J."/>
            <person name="Haridas S."/>
            <person name="Hughes K."/>
            <person name="Justo A."/>
            <person name="Karasinski D."/>
            <person name="Kautmanova I."/>
            <person name="Kiss B."/>
            <person name="Kocsube S."/>
            <person name="Kotiranta H."/>
            <person name="LaButti K.M."/>
            <person name="Lechner B.E."/>
            <person name="Liimatainen K."/>
            <person name="Lipzen A."/>
            <person name="Lukacs Z."/>
            <person name="Mihaltcheva S."/>
            <person name="Morgado L.N."/>
            <person name="Niskanen T."/>
            <person name="Noordeloos M.E."/>
            <person name="Ohm R.A."/>
            <person name="Ortiz-Santana B."/>
            <person name="Ovrebo C."/>
            <person name="Racz N."/>
            <person name="Riley R."/>
            <person name="Savchenko A."/>
            <person name="Shiryaev A."/>
            <person name="Soop K."/>
            <person name="Spirin V."/>
            <person name="Szebenyi C."/>
            <person name="Tomsovsky M."/>
            <person name="Tulloss R.E."/>
            <person name="Uehling J."/>
            <person name="Grigoriev I.V."/>
            <person name="Vagvolgyi C."/>
            <person name="Papp T."/>
            <person name="Martin F.M."/>
            <person name="Miettinen O."/>
            <person name="Hibbett D.S."/>
            <person name="Nagy L.G."/>
        </authorList>
    </citation>
    <scope>NUCLEOTIDE SEQUENCE [LARGE SCALE GENOMIC DNA]</scope>
    <source>
        <strain evidence="1 2">OMC1185</strain>
    </source>
</reference>
<dbReference type="Proteomes" id="UP000305948">
    <property type="component" value="Unassembled WGS sequence"/>
</dbReference>
<dbReference type="OrthoDB" id="37659at2759"/>
<evidence type="ECO:0000313" key="1">
    <source>
        <dbReference type="EMBL" id="TFK53988.1"/>
    </source>
</evidence>
<organism evidence="1 2">
    <name type="scientific">Heliocybe sulcata</name>
    <dbReference type="NCBI Taxonomy" id="5364"/>
    <lineage>
        <taxon>Eukaryota</taxon>
        <taxon>Fungi</taxon>
        <taxon>Dikarya</taxon>
        <taxon>Basidiomycota</taxon>
        <taxon>Agaricomycotina</taxon>
        <taxon>Agaricomycetes</taxon>
        <taxon>Gloeophyllales</taxon>
        <taxon>Gloeophyllaceae</taxon>
        <taxon>Heliocybe</taxon>
    </lineage>
</organism>
<dbReference type="EMBL" id="ML213506">
    <property type="protein sequence ID" value="TFK53988.1"/>
    <property type="molecule type" value="Genomic_DNA"/>
</dbReference>